<dbReference type="InterPro" id="IPR027266">
    <property type="entry name" value="TrmE/GcvT-like"/>
</dbReference>
<reference evidence="3" key="1">
    <citation type="journal article" date="2019" name="Int. J. Syst. Evol. Microbiol.">
        <title>The Global Catalogue of Microorganisms (GCM) 10K type strain sequencing project: providing services to taxonomists for standard genome sequencing and annotation.</title>
        <authorList>
            <consortium name="The Broad Institute Genomics Platform"/>
            <consortium name="The Broad Institute Genome Sequencing Center for Infectious Disease"/>
            <person name="Wu L."/>
            <person name="Ma J."/>
        </authorList>
    </citation>
    <scope>NUCLEOTIDE SEQUENCE [LARGE SCALE GENOMIC DNA]</scope>
    <source>
        <strain evidence="3">JCM 16898</strain>
    </source>
</reference>
<organism evidence="2 3">
    <name type="scientific">Amycolatopsis ultiminotia</name>
    <dbReference type="NCBI Taxonomy" id="543629"/>
    <lineage>
        <taxon>Bacteria</taxon>
        <taxon>Bacillati</taxon>
        <taxon>Actinomycetota</taxon>
        <taxon>Actinomycetes</taxon>
        <taxon>Pseudonocardiales</taxon>
        <taxon>Pseudonocardiaceae</taxon>
        <taxon>Amycolatopsis</taxon>
    </lineage>
</organism>
<accession>A0ABP6W7B7</accession>
<dbReference type="SUPFAM" id="SSF103025">
    <property type="entry name" value="Folate-binding domain"/>
    <property type="match status" value="1"/>
</dbReference>
<dbReference type="Gene3D" id="3.30.1360.120">
    <property type="entry name" value="Probable tRNA modification gtpase trme, domain 1"/>
    <property type="match status" value="1"/>
</dbReference>
<keyword evidence="3" id="KW-1185">Reference proteome</keyword>
<gene>
    <name evidence="2" type="ORF">GCM10022222_33660</name>
</gene>
<dbReference type="EMBL" id="BAAAZN010000006">
    <property type="protein sequence ID" value="GAA3547308.1"/>
    <property type="molecule type" value="Genomic_DNA"/>
</dbReference>
<proteinExistence type="predicted"/>
<evidence type="ECO:0000259" key="1">
    <source>
        <dbReference type="Pfam" id="PF01571"/>
    </source>
</evidence>
<name>A0ABP6W7B7_9PSEU</name>
<protein>
    <submittedName>
        <fullName evidence="2">Aminomethyltransferase family protein</fullName>
    </submittedName>
</protein>
<dbReference type="PANTHER" id="PTHR43757">
    <property type="entry name" value="AMINOMETHYLTRANSFERASE"/>
    <property type="match status" value="1"/>
</dbReference>
<dbReference type="RefSeq" id="WP_344860709.1">
    <property type="nucleotide sequence ID" value="NZ_BAAAZN010000006.1"/>
</dbReference>
<comment type="caution">
    <text evidence="2">The sequence shown here is derived from an EMBL/GenBank/DDBJ whole genome shotgun (WGS) entry which is preliminary data.</text>
</comment>
<dbReference type="Proteomes" id="UP001500689">
    <property type="component" value="Unassembled WGS sequence"/>
</dbReference>
<sequence>MGAAASGSLQAAIDRVGNPVELMRNQARRAFSHGFGFVPGEFTNWREEALAWHTSCVLMDQSHHMVDLFVEGPDTVRLLAHLGVNSFATFGGDKAKQFVAVNHDGYYIGDCVLVGLGDHSVDLVGRRTALDWVEYHAQTGGWDVTVQRDPQSVERGGRSPELYRYEIQGPATASLVAKLTGEPMPEVRFFGMTAFTVAGKRVRAIRHGMAGQVGFELFGPWAEGPAVREAILRVGEEFGIKQVGSVAYSTANLESGWIPGPMPAIYSGEQLTDYRRWLPENSAGSLAGSLNSRDVADYYVTPYDLGYGRHVKFDHEFVGMDALRARAGEPQRRKVTLVWHPEDAGRIFSSLWTPGPTYKYFSLPKARYGQFQMDEVLAGDRRVGISMDCGYVVRDQAVVSLAVLDEEFAQPGTEVRVVWGENPVSDKPSVEPHEQVEIRATVEAAPLDRFARTRYRAAAQS</sequence>
<dbReference type="Pfam" id="PF01571">
    <property type="entry name" value="GCV_T"/>
    <property type="match status" value="1"/>
</dbReference>
<evidence type="ECO:0000313" key="3">
    <source>
        <dbReference type="Proteomes" id="UP001500689"/>
    </source>
</evidence>
<evidence type="ECO:0000313" key="2">
    <source>
        <dbReference type="EMBL" id="GAA3547308.1"/>
    </source>
</evidence>
<dbReference type="PANTHER" id="PTHR43757:SF2">
    <property type="entry name" value="AMINOMETHYLTRANSFERASE, MITOCHONDRIAL"/>
    <property type="match status" value="1"/>
</dbReference>
<dbReference type="InterPro" id="IPR006222">
    <property type="entry name" value="GCVT_N"/>
</dbReference>
<feature type="domain" description="GCVT N-terminal" evidence="1">
    <location>
        <begin position="42"/>
        <end position="257"/>
    </location>
</feature>
<dbReference type="InterPro" id="IPR028896">
    <property type="entry name" value="GcvT/YgfZ/DmdA"/>
</dbReference>